<dbReference type="GO" id="GO:0005524">
    <property type="term" value="F:ATP binding"/>
    <property type="evidence" value="ECO:0007669"/>
    <property type="project" value="UniProtKB-KW"/>
</dbReference>
<gene>
    <name evidence="3" type="ORF">KCQ71_08600</name>
</gene>
<keyword evidence="3" id="KW-0067">ATP-binding</keyword>
<evidence type="ECO:0000259" key="2">
    <source>
        <dbReference type="Pfam" id="PF01935"/>
    </source>
</evidence>
<reference evidence="3 4" key="1">
    <citation type="submission" date="2021-04" db="EMBL/GenBank/DDBJ databases">
        <title>Ruania sp. nov., isolated from sandy soil of mangrove forest.</title>
        <authorList>
            <person name="Ge X."/>
            <person name="Huang R."/>
            <person name="Liu W."/>
        </authorList>
    </citation>
    <scope>NUCLEOTIDE SEQUENCE [LARGE SCALE GENOMIC DNA]</scope>
    <source>
        <strain evidence="3 4">N2-46</strain>
    </source>
</reference>
<comment type="caution">
    <text evidence="3">The sequence shown here is derived from an EMBL/GenBank/DDBJ whole genome shotgun (WGS) entry which is preliminary data.</text>
</comment>
<organism evidence="3 4">
    <name type="scientific">Occultella gossypii</name>
    <dbReference type="NCBI Taxonomy" id="2800820"/>
    <lineage>
        <taxon>Bacteria</taxon>
        <taxon>Bacillati</taxon>
        <taxon>Actinomycetota</taxon>
        <taxon>Actinomycetes</taxon>
        <taxon>Micrococcales</taxon>
        <taxon>Ruaniaceae</taxon>
        <taxon>Occultella</taxon>
    </lineage>
</organism>
<dbReference type="Gene3D" id="3.40.50.300">
    <property type="entry name" value="P-loop containing nucleotide triphosphate hydrolases"/>
    <property type="match status" value="2"/>
</dbReference>
<dbReference type="PANTHER" id="PTHR42957:SF1">
    <property type="entry name" value="HELICASE MJ1565-RELATED"/>
    <property type="match status" value="1"/>
</dbReference>
<dbReference type="InterPro" id="IPR027417">
    <property type="entry name" value="P-loop_NTPase"/>
</dbReference>
<dbReference type="Pfam" id="PF01935">
    <property type="entry name" value="DUF87"/>
    <property type="match status" value="1"/>
</dbReference>
<keyword evidence="3" id="KW-0547">Nucleotide-binding</keyword>
<proteinExistence type="predicted"/>
<evidence type="ECO:0000313" key="3">
    <source>
        <dbReference type="EMBL" id="MBZ2196210.1"/>
    </source>
</evidence>
<sequence length="404" mass="44240">MGPSIPARRTGSGDRGDSSIPDDSPRTTANTLSGPRGLWKASVVDLTIGTGLERPEDEARLAAARFNRHTFWCGQSGSGKTYALGVVLEQLLLNTELPLLIFDPNADFTRLHQTRPGRDPDAVAAIEGSDVRILHSTRPEGERLHVTFTDLSAASKAAVLQLDPVADAEEYNVLLHVDADHRTFTNETFLGSLRDSDDPGRQRLARRIENLEVLEWELWSRGARSATQIIDERPAVTVLDLGGFAHPAEPKVAALAMIEHLWNTRESRRPILIVIDEAHNLCPPDPVSAVERALTNRIIQIAAEGRKFGLWLFVSTQRPTKIHPNVLSQCDNLGLMRMNAPRDLAELADVFGFVPEELLARAASFTQGQALFAGGFIGEPTLVQMGERLTEEGGSDVKVPLRPA</sequence>
<dbReference type="InterPro" id="IPR008571">
    <property type="entry name" value="HerA-like"/>
</dbReference>
<evidence type="ECO:0000256" key="1">
    <source>
        <dbReference type="SAM" id="MobiDB-lite"/>
    </source>
</evidence>
<evidence type="ECO:0000313" key="4">
    <source>
        <dbReference type="Proteomes" id="UP000826651"/>
    </source>
</evidence>
<keyword evidence="4" id="KW-1185">Reference proteome</keyword>
<dbReference type="EMBL" id="JAGSHT010000009">
    <property type="protein sequence ID" value="MBZ2196210.1"/>
    <property type="molecule type" value="Genomic_DNA"/>
</dbReference>
<dbReference type="Proteomes" id="UP000826651">
    <property type="component" value="Unassembled WGS sequence"/>
</dbReference>
<feature type="domain" description="Helicase HerA central" evidence="2">
    <location>
        <begin position="48"/>
        <end position="162"/>
    </location>
</feature>
<protein>
    <submittedName>
        <fullName evidence="3">ATP-binding protein</fullName>
    </submittedName>
</protein>
<feature type="region of interest" description="Disordered" evidence="1">
    <location>
        <begin position="1"/>
        <end position="34"/>
    </location>
</feature>
<dbReference type="SUPFAM" id="SSF52540">
    <property type="entry name" value="P-loop containing nucleoside triphosphate hydrolases"/>
    <property type="match status" value="1"/>
</dbReference>
<accession>A0ABS7S8Z0</accession>
<dbReference type="PANTHER" id="PTHR42957">
    <property type="entry name" value="HELICASE MJ1565-RELATED"/>
    <property type="match status" value="1"/>
</dbReference>
<name>A0ABS7S8Z0_9MICO</name>
<dbReference type="InterPro" id="IPR002789">
    <property type="entry name" value="HerA_central"/>
</dbReference>